<evidence type="ECO:0000313" key="2">
    <source>
        <dbReference type="Proteomes" id="UP001281410"/>
    </source>
</evidence>
<name>A0AAE0ANP8_9ROSI</name>
<comment type="caution">
    <text evidence="1">The sequence shown here is derived from an EMBL/GenBank/DDBJ whole genome shotgun (WGS) entry which is preliminary data.</text>
</comment>
<evidence type="ECO:0000313" key="1">
    <source>
        <dbReference type="EMBL" id="KAK3221045.1"/>
    </source>
</evidence>
<dbReference type="Proteomes" id="UP001281410">
    <property type="component" value="Unassembled WGS sequence"/>
</dbReference>
<reference evidence="1" key="1">
    <citation type="journal article" date="2023" name="Plant J.">
        <title>Genome sequences and population genomics provide insights into the demographic history, inbreeding, and mutation load of two 'living fossil' tree species of Dipteronia.</title>
        <authorList>
            <person name="Feng Y."/>
            <person name="Comes H.P."/>
            <person name="Chen J."/>
            <person name="Zhu S."/>
            <person name="Lu R."/>
            <person name="Zhang X."/>
            <person name="Li P."/>
            <person name="Qiu J."/>
            <person name="Olsen K.M."/>
            <person name="Qiu Y."/>
        </authorList>
    </citation>
    <scope>NUCLEOTIDE SEQUENCE</scope>
    <source>
        <strain evidence="1">NBL</strain>
    </source>
</reference>
<sequence>MRLALADAENLEMRTSEYYHVLVSVRASEGLAKHVDSFMQMLSLMDPKERTPLILAPLLSDSLLETNRPFPRILSTMEHTYTGLQNNQSSYSTFCSAIGGTATSDLSCFSSSNIDVFVDSIKQLDL</sequence>
<protein>
    <submittedName>
        <fullName evidence="1">Uncharacterized protein</fullName>
    </submittedName>
</protein>
<dbReference type="AlphaFoldDB" id="A0AAE0ANP8"/>
<dbReference type="EMBL" id="JANJYJ010000004">
    <property type="protein sequence ID" value="KAK3221045.1"/>
    <property type="molecule type" value="Genomic_DNA"/>
</dbReference>
<organism evidence="1 2">
    <name type="scientific">Dipteronia sinensis</name>
    <dbReference type="NCBI Taxonomy" id="43782"/>
    <lineage>
        <taxon>Eukaryota</taxon>
        <taxon>Viridiplantae</taxon>
        <taxon>Streptophyta</taxon>
        <taxon>Embryophyta</taxon>
        <taxon>Tracheophyta</taxon>
        <taxon>Spermatophyta</taxon>
        <taxon>Magnoliopsida</taxon>
        <taxon>eudicotyledons</taxon>
        <taxon>Gunneridae</taxon>
        <taxon>Pentapetalae</taxon>
        <taxon>rosids</taxon>
        <taxon>malvids</taxon>
        <taxon>Sapindales</taxon>
        <taxon>Sapindaceae</taxon>
        <taxon>Hippocastanoideae</taxon>
        <taxon>Acereae</taxon>
        <taxon>Dipteronia</taxon>
    </lineage>
</organism>
<gene>
    <name evidence="1" type="ORF">Dsin_015015</name>
</gene>
<accession>A0AAE0ANP8</accession>
<keyword evidence="2" id="KW-1185">Reference proteome</keyword>
<proteinExistence type="predicted"/>